<dbReference type="Gene3D" id="3.90.1150.10">
    <property type="entry name" value="Aspartate Aminotransferase, domain 1"/>
    <property type="match status" value="1"/>
</dbReference>
<keyword evidence="11" id="KW-1185">Reference proteome</keyword>
<evidence type="ECO:0000256" key="5">
    <source>
        <dbReference type="ARBA" id="ARBA00022576"/>
    </source>
</evidence>
<dbReference type="EMBL" id="KB007926">
    <property type="protein sequence ID" value="ELR19951.1"/>
    <property type="molecule type" value="Genomic_DNA"/>
</dbReference>
<dbReference type="FunFam" id="3.40.640.10:FF:000024">
    <property type="entry name" value="Kynurenine--oxoglutarate transaminase 3"/>
    <property type="match status" value="1"/>
</dbReference>
<dbReference type="OrthoDB" id="2414662at2759"/>
<keyword evidence="7" id="KW-0663">Pyridoxal phosphate</keyword>
<dbReference type="OMA" id="PRDFKLC"/>
<dbReference type="GO" id="GO:0030170">
    <property type="term" value="F:pyridoxal phosphate binding"/>
    <property type="evidence" value="ECO:0007669"/>
    <property type="project" value="InterPro"/>
</dbReference>
<evidence type="ECO:0000256" key="4">
    <source>
        <dbReference type="ARBA" id="ARBA00012751"/>
    </source>
</evidence>
<dbReference type="VEuPathDB" id="AmoebaDB:ACA1_112450"/>
<dbReference type="InterPro" id="IPR051326">
    <property type="entry name" value="Kynurenine-oxoglutarate_AT"/>
</dbReference>
<organism evidence="10 11">
    <name type="scientific">Acanthamoeba castellanii (strain ATCC 30010 / Neff)</name>
    <dbReference type="NCBI Taxonomy" id="1257118"/>
    <lineage>
        <taxon>Eukaryota</taxon>
        <taxon>Amoebozoa</taxon>
        <taxon>Discosea</taxon>
        <taxon>Longamoebia</taxon>
        <taxon>Centramoebida</taxon>
        <taxon>Acanthamoebidae</taxon>
        <taxon>Acanthamoeba</taxon>
    </lineage>
</organism>
<dbReference type="Pfam" id="PF00155">
    <property type="entry name" value="Aminotran_1_2"/>
    <property type="match status" value="1"/>
</dbReference>
<evidence type="ECO:0000256" key="7">
    <source>
        <dbReference type="ARBA" id="ARBA00022898"/>
    </source>
</evidence>
<comment type="subunit">
    <text evidence="3">Homodimer.</text>
</comment>
<dbReference type="Gene3D" id="3.40.640.10">
    <property type="entry name" value="Type I PLP-dependent aspartate aminotransferase-like (Major domain)"/>
    <property type="match status" value="1"/>
</dbReference>
<dbReference type="InterPro" id="IPR015422">
    <property type="entry name" value="PyrdxlP-dep_Trfase_small"/>
</dbReference>
<keyword evidence="5 10" id="KW-0032">Aminotransferase</keyword>
<evidence type="ECO:0000256" key="1">
    <source>
        <dbReference type="ARBA" id="ARBA00001933"/>
    </source>
</evidence>
<dbReference type="GO" id="GO:0005739">
    <property type="term" value="C:mitochondrion"/>
    <property type="evidence" value="ECO:0007669"/>
    <property type="project" value="TreeGrafter"/>
</dbReference>
<comment type="pathway">
    <text evidence="8">Amino-acid degradation; L-kynurenine degradation; kynurenate from L-kynurenine: step 1/2.</text>
</comment>
<dbReference type="GO" id="GO:0070189">
    <property type="term" value="P:kynurenine metabolic process"/>
    <property type="evidence" value="ECO:0007669"/>
    <property type="project" value="UniProtKB-ARBA"/>
</dbReference>
<evidence type="ECO:0000256" key="8">
    <source>
        <dbReference type="ARBA" id="ARBA00024016"/>
    </source>
</evidence>
<dbReference type="InterPro" id="IPR004839">
    <property type="entry name" value="Aminotransferase_I/II_large"/>
</dbReference>
<proteinExistence type="inferred from homology"/>
<dbReference type="InterPro" id="IPR015421">
    <property type="entry name" value="PyrdxlP-dep_Trfase_major"/>
</dbReference>
<reference evidence="10 11" key="1">
    <citation type="journal article" date="2013" name="Genome Biol.">
        <title>Genome of Acanthamoeba castellanii highlights extensive lateral gene transfer and early evolution of tyrosine kinase signaling.</title>
        <authorList>
            <person name="Clarke M."/>
            <person name="Lohan A.J."/>
            <person name="Liu B."/>
            <person name="Lagkouvardos I."/>
            <person name="Roy S."/>
            <person name="Zafar N."/>
            <person name="Bertelli C."/>
            <person name="Schilde C."/>
            <person name="Kianianmomeni A."/>
            <person name="Burglin T.R."/>
            <person name="Frech C."/>
            <person name="Turcotte B."/>
            <person name="Kopec K.O."/>
            <person name="Synnott J.M."/>
            <person name="Choo C."/>
            <person name="Paponov I."/>
            <person name="Finkler A."/>
            <person name="Soon Heng Tan C."/>
            <person name="Hutchins A.P."/>
            <person name="Weinmeier T."/>
            <person name="Rattei T."/>
            <person name="Chu J.S."/>
            <person name="Gimenez G."/>
            <person name="Irimia M."/>
            <person name="Rigden D.J."/>
            <person name="Fitzpatrick D.A."/>
            <person name="Lorenzo-Morales J."/>
            <person name="Bateman A."/>
            <person name="Chiu C.H."/>
            <person name="Tang P."/>
            <person name="Hegemann P."/>
            <person name="Fromm H."/>
            <person name="Raoult D."/>
            <person name="Greub G."/>
            <person name="Miranda-Saavedra D."/>
            <person name="Chen N."/>
            <person name="Nash P."/>
            <person name="Ginger M.L."/>
            <person name="Horn M."/>
            <person name="Schaap P."/>
            <person name="Caler L."/>
            <person name="Loftus B."/>
        </authorList>
    </citation>
    <scope>NUCLEOTIDE SEQUENCE [LARGE SCALE GENOMIC DNA]</scope>
    <source>
        <strain evidence="10 11">Neff</strain>
    </source>
</reference>
<dbReference type="InterPro" id="IPR015424">
    <property type="entry name" value="PyrdxlP-dep_Trfase"/>
</dbReference>
<dbReference type="EC" id="2.6.1.7" evidence="4"/>
<dbReference type="GO" id="GO:0016212">
    <property type="term" value="F:kynurenine-oxoglutarate transaminase activity"/>
    <property type="evidence" value="ECO:0007669"/>
    <property type="project" value="UniProtKB-EC"/>
</dbReference>
<evidence type="ECO:0000313" key="10">
    <source>
        <dbReference type="EMBL" id="ELR19951.1"/>
    </source>
</evidence>
<keyword evidence="6 10" id="KW-0808">Transferase</keyword>
<dbReference type="KEGG" id="acan:ACA1_112450"/>
<dbReference type="PANTHER" id="PTHR43807:SF20">
    <property type="entry name" value="FI04487P"/>
    <property type="match status" value="1"/>
</dbReference>
<dbReference type="AlphaFoldDB" id="L8H643"/>
<name>L8H643_ACACF</name>
<evidence type="ECO:0000259" key="9">
    <source>
        <dbReference type="Pfam" id="PF00155"/>
    </source>
</evidence>
<dbReference type="PANTHER" id="PTHR43807">
    <property type="entry name" value="FI04487P"/>
    <property type="match status" value="1"/>
</dbReference>
<sequence length="485" mass="53851">MRKCFVARSCLNSPVQGGLLKGGSLEAVSVLAPRLFAPLSSWASSSRQCRSYAVTVPPSEKFARAKRIETFGETVWSEFTPLAQKYQAVQLGQGFPDFPAPDFVLAAAQTAIHNNLNQYTRMQGHPRLVKALANTYSPLFGRELDPMNDILVTVGATEGIFAVISALVNPGEEVIMLEPFYDAYPTDTILNEGVPVYVPLRPPKVPKGTITSANDWKLDFDELESKITPKSKILIFNNPTNIPGKVWTREEMEEVARLAKKHNLIVLSDEVYEWMTYDDATHIRMASLPGMWERTITLGSAGKSFSVTGWKVGWAIAPPHFTTALGTIHQFDCFTHGTPLQEAIAVAFEQAEEKNYFPDLKQMYWRKRDKLVATLRDCGLAPVVPKGSYFVMADTSSIPSSVFMGKGKAEPGIGGDGPKEETRDYQFCRWLTRELGVGAIPPSAFFSKENAHIAENFVRFTFCKRDEVLDAAATKLHKLRDLSAQ</sequence>
<evidence type="ECO:0000256" key="3">
    <source>
        <dbReference type="ARBA" id="ARBA00011738"/>
    </source>
</evidence>
<dbReference type="SUPFAM" id="SSF53383">
    <property type="entry name" value="PLP-dependent transferases"/>
    <property type="match status" value="1"/>
</dbReference>
<dbReference type="CDD" id="cd00609">
    <property type="entry name" value="AAT_like"/>
    <property type="match status" value="1"/>
</dbReference>
<accession>L8H643</accession>
<evidence type="ECO:0000256" key="2">
    <source>
        <dbReference type="ARBA" id="ARBA00007441"/>
    </source>
</evidence>
<comment type="similarity">
    <text evidence="2">Belongs to the class-I pyridoxal-phosphate-dependent aminotransferase family.</text>
</comment>
<dbReference type="GeneID" id="14920789"/>
<feature type="domain" description="Aminotransferase class I/classII large" evidence="9">
    <location>
        <begin position="89"/>
        <end position="475"/>
    </location>
</feature>
<comment type="cofactor">
    <cofactor evidence="1">
        <name>pyridoxal 5'-phosphate</name>
        <dbReference type="ChEBI" id="CHEBI:597326"/>
    </cofactor>
</comment>
<evidence type="ECO:0000256" key="6">
    <source>
        <dbReference type="ARBA" id="ARBA00022679"/>
    </source>
</evidence>
<protein>
    <recommendedName>
        <fullName evidence="4">kynurenine--oxoglutarate transaminase</fullName>
        <ecNumber evidence="4">2.6.1.7</ecNumber>
    </recommendedName>
</protein>
<evidence type="ECO:0000313" key="11">
    <source>
        <dbReference type="Proteomes" id="UP000011083"/>
    </source>
</evidence>
<dbReference type="STRING" id="1257118.L8H643"/>
<dbReference type="Proteomes" id="UP000011083">
    <property type="component" value="Unassembled WGS sequence"/>
</dbReference>
<dbReference type="RefSeq" id="XP_004342060.1">
    <property type="nucleotide sequence ID" value="XM_004342011.1"/>
</dbReference>
<dbReference type="FunFam" id="3.90.1150.10:FF:000021">
    <property type="entry name" value="Kynurenine--oxoglutarate transaminase 3"/>
    <property type="match status" value="1"/>
</dbReference>
<gene>
    <name evidence="10" type="ORF">ACA1_112450</name>
</gene>